<evidence type="ECO:0000313" key="3">
    <source>
        <dbReference type="Proteomes" id="UP000472320"/>
    </source>
</evidence>
<protein>
    <submittedName>
        <fullName evidence="2">HDOD domain-containing protein</fullName>
    </submittedName>
</protein>
<dbReference type="Gene3D" id="1.10.3210.10">
    <property type="entry name" value="Hypothetical protein af1432"/>
    <property type="match status" value="1"/>
</dbReference>
<dbReference type="InterPro" id="IPR052340">
    <property type="entry name" value="RNase_Y/CdgJ"/>
</dbReference>
<dbReference type="EMBL" id="WNKX01000001">
    <property type="protein sequence ID" value="MTW09299.1"/>
    <property type="molecule type" value="Genomic_DNA"/>
</dbReference>
<evidence type="ECO:0000313" key="2">
    <source>
        <dbReference type="EMBL" id="MTW09299.1"/>
    </source>
</evidence>
<accession>A0A6L6QB39</accession>
<name>A0A6L6QB39_9BURK</name>
<dbReference type="AlphaFoldDB" id="A0A6L6QB39"/>
<dbReference type="PANTHER" id="PTHR33525:SF4">
    <property type="entry name" value="CYCLIC DI-GMP PHOSPHODIESTERASE CDGJ"/>
    <property type="match status" value="1"/>
</dbReference>
<dbReference type="SUPFAM" id="SSF109604">
    <property type="entry name" value="HD-domain/PDEase-like"/>
    <property type="match status" value="1"/>
</dbReference>
<keyword evidence="3" id="KW-1185">Reference proteome</keyword>
<reference evidence="2 3" key="1">
    <citation type="submission" date="2019-11" db="EMBL/GenBank/DDBJ databases">
        <title>Type strains purchased from KCTC, JCM and DSMZ.</title>
        <authorList>
            <person name="Lu H."/>
        </authorList>
    </citation>
    <scope>NUCLEOTIDE SEQUENCE [LARGE SCALE GENOMIC DNA]</scope>
    <source>
        <strain evidence="2 3">JCM 31587</strain>
    </source>
</reference>
<dbReference type="OrthoDB" id="9804751at2"/>
<comment type="caution">
    <text evidence="2">The sequence shown here is derived from an EMBL/GenBank/DDBJ whole genome shotgun (WGS) entry which is preliminary data.</text>
</comment>
<dbReference type="InterPro" id="IPR013976">
    <property type="entry name" value="HDOD"/>
</dbReference>
<evidence type="ECO:0000259" key="1">
    <source>
        <dbReference type="PROSITE" id="PS51833"/>
    </source>
</evidence>
<feature type="domain" description="HDOD" evidence="1">
    <location>
        <begin position="185"/>
        <end position="380"/>
    </location>
</feature>
<dbReference type="PANTHER" id="PTHR33525">
    <property type="match status" value="1"/>
</dbReference>
<dbReference type="PROSITE" id="PS51833">
    <property type="entry name" value="HDOD"/>
    <property type="match status" value="1"/>
</dbReference>
<proteinExistence type="predicted"/>
<organism evidence="2 3">
    <name type="scientific">Massilia eburnea</name>
    <dbReference type="NCBI Taxonomy" id="1776165"/>
    <lineage>
        <taxon>Bacteria</taxon>
        <taxon>Pseudomonadati</taxon>
        <taxon>Pseudomonadota</taxon>
        <taxon>Betaproteobacteria</taxon>
        <taxon>Burkholderiales</taxon>
        <taxon>Oxalobacteraceae</taxon>
        <taxon>Telluria group</taxon>
        <taxon>Massilia</taxon>
    </lineage>
</organism>
<sequence>MVASDPNSFPLVGIKPVLNTQNHWVGLAFQMPGAASLPALQALLRCPESDELGSLEYFIPLADPLAVDAAQLEGLPLERMVCTVPAALLSDDAVQKHCKRLADRGLRLLADGEAGITAAQAGIRGLDVDCAETLPTALAMLTLPGPHLARNATDEVRAGECRKAGFTLFRGELPRVKEHDAGQGDGTSRKRLLALLGLLAQDADSRELETLLKQDPALSFQLLKLVNSAAFAPNSKPIHNFGQAINLLGRRQLQRWLQLLLYARQQTDGPANPLLPLAALRAAQMESLCKLRDGDRDEQDQAFLVGVFSLLDVLLAMPMAEIVSALNLDLDVVAALLDRSGELGEMLALAEMHEPQASALRDVGIDNETYWRSLLQAYQWALQVSRNV</sequence>
<dbReference type="Pfam" id="PF08668">
    <property type="entry name" value="HDOD"/>
    <property type="match status" value="1"/>
</dbReference>
<gene>
    <name evidence="2" type="ORF">GM658_01675</name>
</gene>
<dbReference type="Proteomes" id="UP000472320">
    <property type="component" value="Unassembled WGS sequence"/>
</dbReference>